<comment type="caution">
    <text evidence="1">The sequence shown here is derived from an EMBL/GenBank/DDBJ whole genome shotgun (WGS) entry which is preliminary data.</text>
</comment>
<accession>A0ACA9K8D4</accession>
<proteinExistence type="predicted"/>
<dbReference type="EMBL" id="CAJVPM010000960">
    <property type="protein sequence ID" value="CAG8456194.1"/>
    <property type="molecule type" value="Genomic_DNA"/>
</dbReference>
<keyword evidence="2" id="KW-1185">Reference proteome</keyword>
<reference evidence="1" key="1">
    <citation type="submission" date="2021-06" db="EMBL/GenBank/DDBJ databases">
        <authorList>
            <person name="Kallberg Y."/>
            <person name="Tangrot J."/>
            <person name="Rosling A."/>
        </authorList>
    </citation>
    <scope>NUCLEOTIDE SEQUENCE</scope>
    <source>
        <strain evidence="1">AU212A</strain>
    </source>
</reference>
<name>A0ACA9K8D4_9GLOM</name>
<organism evidence="1 2">
    <name type="scientific">Scutellospora calospora</name>
    <dbReference type="NCBI Taxonomy" id="85575"/>
    <lineage>
        <taxon>Eukaryota</taxon>
        <taxon>Fungi</taxon>
        <taxon>Fungi incertae sedis</taxon>
        <taxon>Mucoromycota</taxon>
        <taxon>Glomeromycotina</taxon>
        <taxon>Glomeromycetes</taxon>
        <taxon>Diversisporales</taxon>
        <taxon>Gigasporaceae</taxon>
        <taxon>Scutellospora</taxon>
    </lineage>
</organism>
<protein>
    <submittedName>
        <fullName evidence="1">11351_t:CDS:1</fullName>
    </submittedName>
</protein>
<sequence length="1136" mass="133013">MSLDKDISIKNAIEERWLKKFDYNTFDIIEKIGQGGFGKVYKVVSKSENKVFAIKCLYKDDVSNDFVREVRNIIQVSYNENIINFYGITQGHRETPINGTPLDFVKLYYISWDKNPNERPKIAEILDKLDNLQLEPVYDESNDNSEIIDKLKNLQLEPTYDESNNNSVEYMNSITKTSKIVQCSTPMSCDEIIKKVIKKYENKDDPNFKTNLNNCDARFHIACGDSQGLKLHMRNIKNNYYKSPLGSSKYFPYYDFVLFYCNPTSIISIFETFILNNLNFTENFLSIHYILQSKYNELSILESLLEFETILKWLLRSNYDINIKDKLYNNSLYYLLNEPRLSIYYHKIISIYLKNGLDPNISLSSDSTNLLFYITSQNFPITYLDLVLKYNIDLSFINSEGLNFLGYIIKIDKLMLLQWTLSSIPEFKEKQTKVFKELNALQYAMYLNHVDAIKCILVDAPIYRDAMIKNDKGLNTLGQFIQFNDMELLKWILCKFAEFRDEIVEVCEGWNALQYSMNNNKLVAIKCLLENAPIYKNPDIKNEVGLNVLGYFIQSNDLEALQWILESIPEFSNNIIEVCEGYNALQFAMDTNNIEAIKFLLEKTTAYRDISIKNNKGFNILENIPEYEYGIIKIFKNQYALEYTIINNRWEEMKCILKKAPTDKYISIKNDEGFNFLGQIIFNNHLKILQWILENIPEFKNELVEVCDGWNALQFSMNLNNLEAARCLLEKTSVYKSIAIKDVFGLNILCHAIQFNNLEMLQWVLDNIFEYIDSEEEVCYALQFAMDINNFGAIKYLLEKVPLYKDNTMIKNSNGLNILGHIICTNQLDLLEWTLDNIPKFKNEIVKVCDDRNALEVAMDINCNPVIIKCLLEKAPVYRDIKIKNVFKQNILGHIIYYNQLELLEWILKNIPNIGKSSVKVYKNYNALQFAIRQLNMEAIKCLLNLSSEYRDVSIIYKEFNVLGHIIYRNQLEVLEWILKNISEFKNEIVYVCKNYNALQYAMCEDNIEAAICILKNAHVYRDPNIKINDMNMNILGYTIRYNQLEAMKWIIKNVSQFRDELVDVCEDKNALQYAMRRNNSKAIKCIIDNSQKYSDFAIKDQELNILDWATENKSYDIIKYLSAFILQYNSELDIL</sequence>
<dbReference type="Proteomes" id="UP000789860">
    <property type="component" value="Unassembled WGS sequence"/>
</dbReference>
<gene>
    <name evidence="1" type="ORF">SCALOS_LOCUS1410</name>
</gene>
<evidence type="ECO:0000313" key="1">
    <source>
        <dbReference type="EMBL" id="CAG8456194.1"/>
    </source>
</evidence>
<evidence type="ECO:0000313" key="2">
    <source>
        <dbReference type="Proteomes" id="UP000789860"/>
    </source>
</evidence>